<evidence type="ECO:0000313" key="3">
    <source>
        <dbReference type="Proteomes" id="UP000314294"/>
    </source>
</evidence>
<protein>
    <submittedName>
        <fullName evidence="2">Uncharacterized protein</fullName>
    </submittedName>
</protein>
<accession>A0A4Z2JH04</accession>
<evidence type="ECO:0000256" key="1">
    <source>
        <dbReference type="SAM" id="MobiDB-lite"/>
    </source>
</evidence>
<reference evidence="2 3" key="1">
    <citation type="submission" date="2019-03" db="EMBL/GenBank/DDBJ databases">
        <title>First draft genome of Liparis tanakae, snailfish: a comprehensive survey of snailfish specific genes.</title>
        <authorList>
            <person name="Kim W."/>
            <person name="Song I."/>
            <person name="Jeong J.-H."/>
            <person name="Kim D."/>
            <person name="Kim S."/>
            <person name="Ryu S."/>
            <person name="Song J.Y."/>
            <person name="Lee S.K."/>
        </authorList>
    </citation>
    <scope>NUCLEOTIDE SEQUENCE [LARGE SCALE GENOMIC DNA]</scope>
    <source>
        <tissue evidence="2">Muscle</tissue>
    </source>
</reference>
<sequence>MQRSTYKAQSASKQAEEREEAATQQPWIVFIFPLLQEEGGAGAASQHGPAIRFMGLNIVFGQRQECGRFLSTAASVQFQHSRGR</sequence>
<proteinExistence type="predicted"/>
<evidence type="ECO:0000313" key="2">
    <source>
        <dbReference type="EMBL" id="TNN88938.1"/>
    </source>
</evidence>
<feature type="compositionally biased region" description="Polar residues" evidence="1">
    <location>
        <begin position="1"/>
        <end position="13"/>
    </location>
</feature>
<feature type="region of interest" description="Disordered" evidence="1">
    <location>
        <begin position="1"/>
        <end position="22"/>
    </location>
</feature>
<name>A0A4Z2JH04_9TELE</name>
<gene>
    <name evidence="2" type="ORF">EYF80_000816</name>
</gene>
<dbReference type="EMBL" id="SRLO01000003">
    <property type="protein sequence ID" value="TNN88938.1"/>
    <property type="molecule type" value="Genomic_DNA"/>
</dbReference>
<comment type="caution">
    <text evidence="2">The sequence shown here is derived from an EMBL/GenBank/DDBJ whole genome shotgun (WGS) entry which is preliminary data.</text>
</comment>
<organism evidence="2 3">
    <name type="scientific">Liparis tanakae</name>
    <name type="common">Tanaka's snailfish</name>
    <dbReference type="NCBI Taxonomy" id="230148"/>
    <lineage>
        <taxon>Eukaryota</taxon>
        <taxon>Metazoa</taxon>
        <taxon>Chordata</taxon>
        <taxon>Craniata</taxon>
        <taxon>Vertebrata</taxon>
        <taxon>Euteleostomi</taxon>
        <taxon>Actinopterygii</taxon>
        <taxon>Neopterygii</taxon>
        <taxon>Teleostei</taxon>
        <taxon>Neoteleostei</taxon>
        <taxon>Acanthomorphata</taxon>
        <taxon>Eupercaria</taxon>
        <taxon>Perciformes</taxon>
        <taxon>Cottioidei</taxon>
        <taxon>Cottales</taxon>
        <taxon>Liparidae</taxon>
        <taxon>Liparis</taxon>
    </lineage>
</organism>
<dbReference type="Proteomes" id="UP000314294">
    <property type="component" value="Unassembled WGS sequence"/>
</dbReference>
<keyword evidence="3" id="KW-1185">Reference proteome</keyword>
<dbReference type="AlphaFoldDB" id="A0A4Z2JH04"/>